<evidence type="ECO:0000313" key="3">
    <source>
        <dbReference type="Proteomes" id="UP001057753"/>
    </source>
</evidence>
<organism evidence="2 3">
    <name type="scientific">Salipaludibacillus agaradhaerens</name>
    <name type="common">Bacillus agaradhaerens</name>
    <dbReference type="NCBI Taxonomy" id="76935"/>
    <lineage>
        <taxon>Bacteria</taxon>
        <taxon>Bacillati</taxon>
        <taxon>Bacillota</taxon>
        <taxon>Bacilli</taxon>
        <taxon>Bacillales</taxon>
        <taxon>Bacillaceae</taxon>
    </lineage>
</organism>
<evidence type="ECO:0000256" key="1">
    <source>
        <dbReference type="SAM" id="Phobius"/>
    </source>
</evidence>
<dbReference type="Proteomes" id="UP001057753">
    <property type="component" value="Unassembled WGS sequence"/>
</dbReference>
<comment type="caution">
    <text evidence="2">The sequence shown here is derived from an EMBL/GenBank/DDBJ whole genome shotgun (WGS) entry which is preliminary data.</text>
</comment>
<dbReference type="EMBL" id="JABXYM010000002">
    <property type="protein sequence ID" value="MCR6098776.1"/>
    <property type="molecule type" value="Genomic_DNA"/>
</dbReference>
<keyword evidence="1" id="KW-0472">Membrane</keyword>
<proteinExistence type="predicted"/>
<protein>
    <submittedName>
        <fullName evidence="2">Uncharacterized protein</fullName>
    </submittedName>
</protein>
<keyword evidence="1" id="KW-1133">Transmembrane helix</keyword>
<dbReference type="AlphaFoldDB" id="A0A9Q4G0R4"/>
<sequence length="224" mass="25214">MRKHIIWTLLIMSLINFASVKTTDMSGFSAVFQGLAGVDWATGQVSTFLLVLNLGIQALFVFFIMNKVDELLSLGPYLVVRSSRKVFLQKIQLELLGIVSLLTSLMLVVNLIFSFPLNTGEIKAIILVFVAYLINFLFWGNVVVGLLLLYVSKSWVYFSVIVTLLFLQIGSAHNLYVSLFVAGSIDVLENTLLVFVGKFIILFVSYVLLSWLVNHYEFKGDNKR</sequence>
<keyword evidence="3" id="KW-1185">Reference proteome</keyword>
<feature type="transmembrane region" description="Helical" evidence="1">
    <location>
        <begin position="192"/>
        <end position="214"/>
    </location>
</feature>
<evidence type="ECO:0000313" key="2">
    <source>
        <dbReference type="EMBL" id="MCR6098776.1"/>
    </source>
</evidence>
<gene>
    <name evidence="2" type="ORF">HXA33_19890</name>
</gene>
<keyword evidence="1" id="KW-0812">Transmembrane</keyword>
<feature type="transmembrane region" description="Helical" evidence="1">
    <location>
        <begin position="125"/>
        <end position="148"/>
    </location>
</feature>
<feature type="transmembrane region" description="Helical" evidence="1">
    <location>
        <begin position="91"/>
        <end position="113"/>
    </location>
</feature>
<feature type="transmembrane region" description="Helical" evidence="1">
    <location>
        <begin position="155"/>
        <end position="172"/>
    </location>
</feature>
<name>A0A9Q4G0R4_SALAG</name>
<feature type="transmembrane region" description="Helical" evidence="1">
    <location>
        <begin position="44"/>
        <end position="65"/>
    </location>
</feature>
<dbReference type="RefSeq" id="WP_257823161.1">
    <property type="nucleotide sequence ID" value="NZ_JABXYM010000002.1"/>
</dbReference>
<accession>A0A9Q4G0R4</accession>
<reference evidence="2" key="1">
    <citation type="submission" date="2020-06" db="EMBL/GenBank/DDBJ databases">
        <title>Insight into the genomes of haloalkaliphilic bacilli from Kenyan soda lakes.</title>
        <authorList>
            <person name="Mwirichia R."/>
            <person name="Villamizar G.C."/>
            <person name="Poehlein A."/>
            <person name="Mugweru J."/>
            <person name="Kipnyargis A."/>
            <person name="Kiplimo D."/>
            <person name="Orwa P."/>
            <person name="Daniel R."/>
        </authorList>
    </citation>
    <scope>NUCLEOTIDE SEQUENCE</scope>
    <source>
        <strain evidence="2">B1096_S55</strain>
    </source>
</reference>